<protein>
    <recommendedName>
        <fullName evidence="1">HTH cro/C1-type domain-containing protein</fullName>
    </recommendedName>
</protein>
<evidence type="ECO:0000259" key="1">
    <source>
        <dbReference type="PROSITE" id="PS50943"/>
    </source>
</evidence>
<proteinExistence type="predicted"/>
<gene>
    <name evidence="2" type="ORF">9S3_56</name>
</gene>
<dbReference type="SUPFAM" id="SSF47413">
    <property type="entry name" value="lambda repressor-like DNA-binding domains"/>
    <property type="match status" value="1"/>
</dbReference>
<dbReference type="PROSITE" id="PS50943">
    <property type="entry name" value="HTH_CROC1"/>
    <property type="match status" value="1"/>
</dbReference>
<accession>A0A2H4JAH2</accession>
<dbReference type="InterPro" id="IPR001387">
    <property type="entry name" value="Cro/C1-type_HTH"/>
</dbReference>
<name>A0A2H4JAH2_9CAUD</name>
<dbReference type="CDD" id="cd00093">
    <property type="entry name" value="HTH_XRE"/>
    <property type="match status" value="1"/>
</dbReference>
<organism evidence="2">
    <name type="scientific">uncultured Caudovirales phage</name>
    <dbReference type="NCBI Taxonomy" id="2100421"/>
    <lineage>
        <taxon>Viruses</taxon>
        <taxon>Duplodnaviria</taxon>
        <taxon>Heunggongvirae</taxon>
        <taxon>Uroviricota</taxon>
        <taxon>Caudoviricetes</taxon>
        <taxon>Peduoviridae</taxon>
        <taxon>Maltschvirus</taxon>
        <taxon>Maltschvirus maltsch</taxon>
    </lineage>
</organism>
<feature type="domain" description="HTH cro/C1-type" evidence="1">
    <location>
        <begin position="9"/>
        <end position="59"/>
    </location>
</feature>
<dbReference type="GO" id="GO:0003677">
    <property type="term" value="F:DNA binding"/>
    <property type="evidence" value="ECO:0007669"/>
    <property type="project" value="InterPro"/>
</dbReference>
<sequence length="63" mass="7631">MYFYDEEEMRNRLKEKGLSIRELSKRVDLPYNTVYAIFKGQSNIDGVRLRVYKKIVNELWKGE</sequence>
<dbReference type="EMBL" id="MF417888">
    <property type="protein sequence ID" value="ASN69308.1"/>
    <property type="molecule type" value="Genomic_DNA"/>
</dbReference>
<evidence type="ECO:0000313" key="2">
    <source>
        <dbReference type="EMBL" id="ASN69308.1"/>
    </source>
</evidence>
<dbReference type="Pfam" id="PF01381">
    <property type="entry name" value="HTH_3"/>
    <property type="match status" value="1"/>
</dbReference>
<reference evidence="2" key="1">
    <citation type="submission" date="2017-06" db="EMBL/GenBank/DDBJ databases">
        <title>Novel phages from South African skin metaviromes.</title>
        <authorList>
            <person name="van Zyl L.J."/>
            <person name="Abrahams Y."/>
            <person name="Stander E.A."/>
            <person name="Kirby B.M."/>
            <person name="Clavaud C."/>
            <person name="Farcet C."/>
            <person name="Breton L."/>
            <person name="Trindade M.I."/>
        </authorList>
    </citation>
    <scope>NUCLEOTIDE SEQUENCE</scope>
</reference>
<dbReference type="InterPro" id="IPR010982">
    <property type="entry name" value="Lambda_DNA-bd_dom_sf"/>
</dbReference>